<dbReference type="Gene3D" id="4.10.280.10">
    <property type="entry name" value="Helix-loop-helix DNA-binding domain"/>
    <property type="match status" value="1"/>
</dbReference>
<dbReference type="PANTHER" id="PTHR16223">
    <property type="entry name" value="TRANSCRIPTION FACTOR BHLH83-RELATED"/>
    <property type="match status" value="1"/>
</dbReference>
<keyword evidence="3" id="KW-0805">Transcription regulation</keyword>
<dbReference type="FunFam" id="4.10.280.10:FF:000032">
    <property type="entry name" value="Transcription factor bHLH123 family"/>
    <property type="match status" value="1"/>
</dbReference>
<evidence type="ECO:0000256" key="4">
    <source>
        <dbReference type="ARBA" id="ARBA00023125"/>
    </source>
</evidence>
<feature type="compositionally biased region" description="Low complexity" evidence="7">
    <location>
        <begin position="47"/>
        <end position="61"/>
    </location>
</feature>
<evidence type="ECO:0000256" key="2">
    <source>
        <dbReference type="ARBA" id="ARBA00011738"/>
    </source>
</evidence>
<dbReference type="SMART" id="SM00353">
    <property type="entry name" value="HLH"/>
    <property type="match status" value="1"/>
</dbReference>
<dbReference type="GO" id="GO:0000981">
    <property type="term" value="F:DNA-binding transcription factor activity, RNA polymerase II-specific"/>
    <property type="evidence" value="ECO:0000318"/>
    <property type="project" value="GO_Central"/>
</dbReference>
<dbReference type="CDD" id="cd11393">
    <property type="entry name" value="bHLH_AtbHLH_like"/>
    <property type="match status" value="1"/>
</dbReference>
<feature type="domain" description="BHLH" evidence="8">
    <location>
        <begin position="311"/>
        <end position="360"/>
    </location>
</feature>
<feature type="compositionally biased region" description="Polar residues" evidence="7">
    <location>
        <begin position="377"/>
        <end position="391"/>
    </location>
</feature>
<dbReference type="InterPro" id="IPR045239">
    <property type="entry name" value="bHLH95_bHLH"/>
</dbReference>
<comment type="caution">
    <text evidence="9">The sequence shown here is derived from an EMBL/GenBank/DDBJ whole genome shotgun (WGS) entry which is preliminary data.</text>
</comment>
<dbReference type="AlphaFoldDB" id="A0A9R1UJI9"/>
<dbReference type="GO" id="GO:0000978">
    <property type="term" value="F:RNA polymerase II cis-regulatory region sequence-specific DNA binding"/>
    <property type="evidence" value="ECO:0000318"/>
    <property type="project" value="GO_Central"/>
</dbReference>
<comment type="subcellular location">
    <subcellularLocation>
        <location evidence="1">Nucleus</location>
    </subcellularLocation>
</comment>
<proteinExistence type="predicted"/>
<feature type="region of interest" description="Disordered" evidence="7">
    <location>
        <begin position="295"/>
        <end position="316"/>
    </location>
</feature>
<sequence length="435" mass="48623">MADKWWDSSLRTATSLDSVSVSNPINVFQDTDTPSTTAMPSLTATATATATSSTATSTTSLHMMGLRRSSPSPPQSLDWNQALLRGDEKSENSFQNLLQDQDHSLRSNTTNFQLESNQWRSDKMYASSSQDSSSDFKQFKARMSHLEQQPMQESDNESIITCQGLNSSFQNMDSYGSPSTMMQNLFGSDSNQQQDSSFDQNHGMNYSMYQSSYDDMNKHVGGVDGGIGEEFAVNSSKKIQLADMGANQLHFSNNTRFWNVVETGVSNIRASFFPSFQMQLPLSTIEDKPKQITTGVTKESVTEPLNKRTKNDHQSHLPSFKVKKEKMGDRITALQQLVSPFGKTDTASVLFEAIDYIRFLHEQVSVLSTPYMKNGASTIQHQPQKLQQTSEKSSDGTTHDLRRRGLCLVPFSRTFPVTHETTVDFWTPTFGGSFR</sequence>
<evidence type="ECO:0000256" key="3">
    <source>
        <dbReference type="ARBA" id="ARBA00023015"/>
    </source>
</evidence>
<accession>A0A9R1UJI9</accession>
<evidence type="ECO:0000256" key="1">
    <source>
        <dbReference type="ARBA" id="ARBA00004123"/>
    </source>
</evidence>
<keyword evidence="6" id="KW-0539">Nucleus</keyword>
<feature type="compositionally biased region" description="Basic and acidic residues" evidence="7">
    <location>
        <begin position="305"/>
        <end position="315"/>
    </location>
</feature>
<protein>
    <recommendedName>
        <fullName evidence="8">BHLH domain-containing protein</fullName>
    </recommendedName>
</protein>
<name>A0A9R1UJI9_LACSA</name>
<organism evidence="9 10">
    <name type="scientific">Lactuca sativa</name>
    <name type="common">Garden lettuce</name>
    <dbReference type="NCBI Taxonomy" id="4236"/>
    <lineage>
        <taxon>Eukaryota</taxon>
        <taxon>Viridiplantae</taxon>
        <taxon>Streptophyta</taxon>
        <taxon>Embryophyta</taxon>
        <taxon>Tracheophyta</taxon>
        <taxon>Spermatophyta</taxon>
        <taxon>Magnoliopsida</taxon>
        <taxon>eudicotyledons</taxon>
        <taxon>Gunneridae</taxon>
        <taxon>Pentapetalae</taxon>
        <taxon>asterids</taxon>
        <taxon>campanulids</taxon>
        <taxon>Asterales</taxon>
        <taxon>Asteraceae</taxon>
        <taxon>Cichorioideae</taxon>
        <taxon>Cichorieae</taxon>
        <taxon>Lactucinae</taxon>
        <taxon>Lactuca</taxon>
    </lineage>
</organism>
<dbReference type="GO" id="GO:0006357">
    <property type="term" value="P:regulation of transcription by RNA polymerase II"/>
    <property type="evidence" value="ECO:0000318"/>
    <property type="project" value="GO_Central"/>
</dbReference>
<evidence type="ECO:0000313" key="10">
    <source>
        <dbReference type="Proteomes" id="UP000235145"/>
    </source>
</evidence>
<gene>
    <name evidence="9" type="ORF">LSAT_V11C900494340</name>
</gene>
<evidence type="ECO:0000259" key="8">
    <source>
        <dbReference type="PROSITE" id="PS50888"/>
    </source>
</evidence>
<evidence type="ECO:0000313" key="9">
    <source>
        <dbReference type="EMBL" id="KAJ0188461.1"/>
    </source>
</evidence>
<keyword evidence="10" id="KW-1185">Reference proteome</keyword>
<dbReference type="PANTHER" id="PTHR16223:SF384">
    <property type="entry name" value="BASIC HELIX-LOOP-HELIX (BHLH) DNA-BINDING SUPERFAMILY PROTEIN-RELATED"/>
    <property type="match status" value="1"/>
</dbReference>
<feature type="region of interest" description="Disordered" evidence="7">
    <location>
        <begin position="377"/>
        <end position="399"/>
    </location>
</feature>
<dbReference type="OrthoDB" id="673975at2759"/>
<dbReference type="InterPro" id="IPR011598">
    <property type="entry name" value="bHLH_dom"/>
</dbReference>
<keyword evidence="4" id="KW-0238">DNA-binding</keyword>
<feature type="region of interest" description="Disordered" evidence="7">
    <location>
        <begin position="47"/>
        <end position="79"/>
    </location>
</feature>
<evidence type="ECO:0000256" key="7">
    <source>
        <dbReference type="SAM" id="MobiDB-lite"/>
    </source>
</evidence>
<dbReference type="InterPro" id="IPR045843">
    <property type="entry name" value="IND-like"/>
</dbReference>
<dbReference type="Proteomes" id="UP000235145">
    <property type="component" value="Unassembled WGS sequence"/>
</dbReference>
<keyword evidence="5" id="KW-0804">Transcription</keyword>
<dbReference type="GO" id="GO:0005634">
    <property type="term" value="C:nucleus"/>
    <property type="evidence" value="ECO:0000318"/>
    <property type="project" value="GO_Central"/>
</dbReference>
<dbReference type="PROSITE" id="PS50888">
    <property type="entry name" value="BHLH"/>
    <property type="match status" value="1"/>
</dbReference>
<dbReference type="SUPFAM" id="SSF47459">
    <property type="entry name" value="HLH, helix-loop-helix DNA-binding domain"/>
    <property type="match status" value="1"/>
</dbReference>
<reference evidence="9 10" key="1">
    <citation type="journal article" date="2017" name="Nat. Commun.">
        <title>Genome assembly with in vitro proximity ligation data and whole-genome triplication in lettuce.</title>
        <authorList>
            <person name="Reyes-Chin-Wo S."/>
            <person name="Wang Z."/>
            <person name="Yang X."/>
            <person name="Kozik A."/>
            <person name="Arikit S."/>
            <person name="Song C."/>
            <person name="Xia L."/>
            <person name="Froenicke L."/>
            <person name="Lavelle D.O."/>
            <person name="Truco M.J."/>
            <person name="Xia R."/>
            <person name="Zhu S."/>
            <person name="Xu C."/>
            <person name="Xu H."/>
            <person name="Xu X."/>
            <person name="Cox K."/>
            <person name="Korf I."/>
            <person name="Meyers B.C."/>
            <person name="Michelmore R.W."/>
        </authorList>
    </citation>
    <scope>NUCLEOTIDE SEQUENCE [LARGE SCALE GENOMIC DNA]</scope>
    <source>
        <strain evidence="10">cv. Salinas</strain>
        <tissue evidence="9">Seedlings</tissue>
    </source>
</reference>
<evidence type="ECO:0000256" key="6">
    <source>
        <dbReference type="ARBA" id="ARBA00023242"/>
    </source>
</evidence>
<dbReference type="GO" id="GO:0046983">
    <property type="term" value="F:protein dimerization activity"/>
    <property type="evidence" value="ECO:0007669"/>
    <property type="project" value="InterPro"/>
</dbReference>
<dbReference type="InterPro" id="IPR036638">
    <property type="entry name" value="HLH_DNA-bd_sf"/>
</dbReference>
<comment type="subunit">
    <text evidence="2">Homodimer.</text>
</comment>
<dbReference type="EMBL" id="NBSK02000009">
    <property type="protein sequence ID" value="KAJ0188461.1"/>
    <property type="molecule type" value="Genomic_DNA"/>
</dbReference>
<evidence type="ECO:0000256" key="5">
    <source>
        <dbReference type="ARBA" id="ARBA00023163"/>
    </source>
</evidence>